<dbReference type="EMBL" id="CM046400">
    <property type="protein sequence ID" value="KAI8524058.1"/>
    <property type="molecule type" value="Genomic_DNA"/>
</dbReference>
<name>A0ACC0L5N4_RHOML</name>
<keyword evidence="2" id="KW-1185">Reference proteome</keyword>
<dbReference type="Proteomes" id="UP001062846">
    <property type="component" value="Chromosome 13"/>
</dbReference>
<accession>A0ACC0L5N4</accession>
<comment type="caution">
    <text evidence="1">The sequence shown here is derived from an EMBL/GenBank/DDBJ whole genome shotgun (WGS) entry which is preliminary data.</text>
</comment>
<proteinExistence type="predicted"/>
<evidence type="ECO:0000313" key="1">
    <source>
        <dbReference type="EMBL" id="KAI8524058.1"/>
    </source>
</evidence>
<sequence length="141" mass="15897">MKLCKLLTLLSLTASLDPILIQWVPPCAENIKLNTDGCWYRTSRNVGFGGLFKDANAVELIIKGNLENYPQSVMINDAHAILNRTGTTLAHTYREANHCADHLARIGTEQNKDLVVSVNQHLSLREFMIRDGLHLRQLFLD</sequence>
<protein>
    <submittedName>
        <fullName evidence="1">Uncharacterized protein</fullName>
    </submittedName>
</protein>
<evidence type="ECO:0000313" key="2">
    <source>
        <dbReference type="Proteomes" id="UP001062846"/>
    </source>
</evidence>
<reference evidence="1" key="1">
    <citation type="submission" date="2022-02" db="EMBL/GenBank/DDBJ databases">
        <title>Plant Genome Project.</title>
        <authorList>
            <person name="Zhang R.-G."/>
        </authorList>
    </citation>
    <scope>NUCLEOTIDE SEQUENCE</scope>
    <source>
        <strain evidence="1">AT1</strain>
    </source>
</reference>
<organism evidence="1 2">
    <name type="scientific">Rhododendron molle</name>
    <name type="common">Chinese azalea</name>
    <name type="synonym">Azalea mollis</name>
    <dbReference type="NCBI Taxonomy" id="49168"/>
    <lineage>
        <taxon>Eukaryota</taxon>
        <taxon>Viridiplantae</taxon>
        <taxon>Streptophyta</taxon>
        <taxon>Embryophyta</taxon>
        <taxon>Tracheophyta</taxon>
        <taxon>Spermatophyta</taxon>
        <taxon>Magnoliopsida</taxon>
        <taxon>eudicotyledons</taxon>
        <taxon>Gunneridae</taxon>
        <taxon>Pentapetalae</taxon>
        <taxon>asterids</taxon>
        <taxon>Ericales</taxon>
        <taxon>Ericaceae</taxon>
        <taxon>Ericoideae</taxon>
        <taxon>Rhodoreae</taxon>
        <taxon>Rhododendron</taxon>
    </lineage>
</organism>
<gene>
    <name evidence="1" type="ORF">RHMOL_Rhmol13G0119700</name>
</gene>